<keyword evidence="4 7" id="KW-0812">Transmembrane</keyword>
<proteinExistence type="inferred from homology"/>
<dbReference type="EMBL" id="CP046401">
    <property type="protein sequence ID" value="QGY47932.1"/>
    <property type="molecule type" value="Genomic_DNA"/>
</dbReference>
<dbReference type="NCBIfam" id="TIGR04057">
    <property type="entry name" value="SusC_RagA_signa"/>
    <property type="match status" value="1"/>
</dbReference>
<organism evidence="10 11">
    <name type="scientific">Maribellus comscasis</name>
    <dbReference type="NCBI Taxonomy" id="2681766"/>
    <lineage>
        <taxon>Bacteria</taxon>
        <taxon>Pseudomonadati</taxon>
        <taxon>Bacteroidota</taxon>
        <taxon>Bacteroidia</taxon>
        <taxon>Marinilabiliales</taxon>
        <taxon>Prolixibacteraceae</taxon>
        <taxon>Maribellus</taxon>
    </lineage>
</organism>
<dbReference type="Gene3D" id="2.60.40.1120">
    <property type="entry name" value="Carboxypeptidase-like, regulatory domain"/>
    <property type="match status" value="1"/>
</dbReference>
<dbReference type="NCBIfam" id="TIGR04056">
    <property type="entry name" value="OMP_RagA_SusC"/>
    <property type="match status" value="1"/>
</dbReference>
<sequence length="1196" mass="134910">MEKKRSIHGLSPCVFKMLRIMKLTFLLILISFIGVFASESYSQTTKLTLSADNLRLEDFLVKIENQSEFRFFYTGKIDVEQRINGDFQNKKITEILEEIENVANIKYEIMGRQIILSPKKTNNEQTTQQQKTVSGRVIDSEGQPLPGVTVVVKGTTQGTVTSADGEYSLSGITTNVTLQFSFVGMKTQEILAEGQTTINVRMEADAIGIEEVVAIGYGTQKKVNMTGAVDVVTSEKLTNRQAPTVSQLLQGISPGMNFEINNQEGFQPGATMDISIRGTGSLNGGEPYILIDGIPGDINNLNPEDIESISVLKDAAASAIYGARAPYGVILVTTKKGEKDKKLSVTYSANVSLNTPQPLPQPLDSYTWVRALNEAGANRGGSPFSNETIERIIAYQNEDWDYIEQSIPNWPEGATIFGAYPNGNTWDHANLSYANNNWWDIFYGHSINHKHDLSFHGGSKNASYYFSAGYLSQEGVLNYGTDTFDRINLMGKVNLAIADWWDFSWETRVAKKDREKPSMTKYGDYSFLFGMISSIVYPISPMYDGWGNYTHTSAIPMIEQGGSDTNEEIDNWNNFKMEFRPLKGWKINVDFAYNSYSGIYTSIDKNVLIYNVDKTTSVLGKSAPNSIERTHTDNKYWTTNIYSSYEFSIKDSHHFNFLAGMQFEKGKYGWMQGYKTNLIVEDVSSLQTATGSPVLSESLSHMATEGYFSRLSYNYKGKYLLESNVRYDGSYVFREDNRWGFFPSFSAGWNIHNETFWNVPEQLITTLKIRGSWGQLGNQNVSPYSDLELVTINTDQLAWVFNYGETRPVGFTQAPGIVNRNLTWETATTKNVGMNISFLDNRLQTDFDLYERLTTDMVGASEAKPGVLGASVPQDNNSSLRTRGWELTLSWKDNLDNGLSYFVNFNLYDYKSVVTKYFNPTGTLSTWYEGQELGEIWGYTSNDLFRTQEDLDAYLETTDLSHIASNWNTGDIKYEDTNNDGYVNNGKNTKSDHGDLSIIGNSEPHWQYGIMAGMEFKGFDFSMLWKGVAKKDIYFSSGSNIFWGFMNGWWETQLQSHHLDYFRDEAGTKYSGLYEGEANINTDAYWPRPYLNASENNKNKIYPNTRYLQNASWVRLQNIQIGYTLPDNIISKLHLQKMRVYFSGENLLTFSDLPNGIDPVAPVGYPRGGSFQGTQGEGRLTYGADRIFSLGLTITY</sequence>
<evidence type="ECO:0000256" key="2">
    <source>
        <dbReference type="ARBA" id="ARBA00022448"/>
    </source>
</evidence>
<evidence type="ECO:0000256" key="3">
    <source>
        <dbReference type="ARBA" id="ARBA00022452"/>
    </source>
</evidence>
<evidence type="ECO:0000256" key="6">
    <source>
        <dbReference type="ARBA" id="ARBA00023237"/>
    </source>
</evidence>
<dbReference type="InterPro" id="IPR032508">
    <property type="entry name" value="FecR_C"/>
</dbReference>
<feature type="domain" description="TonB-dependent receptor plug" evidence="8">
    <location>
        <begin position="222"/>
        <end position="329"/>
    </location>
</feature>
<evidence type="ECO:0000313" key="10">
    <source>
        <dbReference type="EMBL" id="QGY47932.1"/>
    </source>
</evidence>
<evidence type="ECO:0000256" key="1">
    <source>
        <dbReference type="ARBA" id="ARBA00004571"/>
    </source>
</evidence>
<comment type="similarity">
    <text evidence="7">Belongs to the TonB-dependent receptor family.</text>
</comment>
<dbReference type="PROSITE" id="PS52016">
    <property type="entry name" value="TONB_DEPENDENT_REC_3"/>
    <property type="match status" value="1"/>
</dbReference>
<protein>
    <submittedName>
        <fullName evidence="10">SusC/RagA family TonB-linked outer membrane protein</fullName>
    </submittedName>
</protein>
<dbReference type="InterPro" id="IPR008969">
    <property type="entry name" value="CarboxyPept-like_regulatory"/>
</dbReference>
<reference evidence="10 11" key="1">
    <citation type="submission" date="2019-11" db="EMBL/GenBank/DDBJ databases">
        <authorList>
            <person name="Zheng R.K."/>
            <person name="Sun C.M."/>
        </authorList>
    </citation>
    <scope>NUCLEOTIDE SEQUENCE [LARGE SCALE GENOMIC DNA]</scope>
    <source>
        <strain evidence="10 11">WC007</strain>
    </source>
</reference>
<keyword evidence="3 7" id="KW-1134">Transmembrane beta strand</keyword>
<evidence type="ECO:0000313" key="11">
    <source>
        <dbReference type="Proteomes" id="UP000428260"/>
    </source>
</evidence>
<name>A0A6I6K611_9BACT</name>
<keyword evidence="5 7" id="KW-0472">Membrane</keyword>
<comment type="subcellular location">
    <subcellularLocation>
        <location evidence="1 7">Cell outer membrane</location>
        <topology evidence="1 7">Multi-pass membrane protein</topology>
    </subcellularLocation>
</comment>
<dbReference type="Pfam" id="PF16344">
    <property type="entry name" value="FecR_C"/>
    <property type="match status" value="1"/>
</dbReference>
<dbReference type="InterPro" id="IPR036942">
    <property type="entry name" value="Beta-barrel_TonB_sf"/>
</dbReference>
<dbReference type="InterPro" id="IPR023997">
    <property type="entry name" value="TonB-dep_OMP_SusC/RagA_CS"/>
</dbReference>
<dbReference type="GO" id="GO:0009279">
    <property type="term" value="C:cell outer membrane"/>
    <property type="evidence" value="ECO:0007669"/>
    <property type="project" value="UniProtKB-SubCell"/>
</dbReference>
<dbReference type="Gene3D" id="2.170.130.10">
    <property type="entry name" value="TonB-dependent receptor, plug domain"/>
    <property type="match status" value="1"/>
</dbReference>
<dbReference type="InterPro" id="IPR037066">
    <property type="entry name" value="Plug_dom_sf"/>
</dbReference>
<dbReference type="Pfam" id="PF13715">
    <property type="entry name" value="CarbopepD_reg_2"/>
    <property type="match status" value="1"/>
</dbReference>
<dbReference type="InterPro" id="IPR023996">
    <property type="entry name" value="TonB-dep_OMP_SusC/RagA"/>
</dbReference>
<dbReference type="Proteomes" id="UP000428260">
    <property type="component" value="Chromosome"/>
</dbReference>
<dbReference type="InterPro" id="IPR012910">
    <property type="entry name" value="Plug_dom"/>
</dbReference>
<evidence type="ECO:0000259" key="9">
    <source>
        <dbReference type="Pfam" id="PF16344"/>
    </source>
</evidence>
<dbReference type="Pfam" id="PF07715">
    <property type="entry name" value="Plug"/>
    <property type="match status" value="1"/>
</dbReference>
<dbReference type="InterPro" id="IPR039426">
    <property type="entry name" value="TonB-dep_rcpt-like"/>
</dbReference>
<evidence type="ECO:0000259" key="8">
    <source>
        <dbReference type="Pfam" id="PF07715"/>
    </source>
</evidence>
<accession>A0A6I6K611</accession>
<evidence type="ECO:0000256" key="5">
    <source>
        <dbReference type="ARBA" id="ARBA00023136"/>
    </source>
</evidence>
<feature type="domain" description="Protein FecR C-terminal" evidence="9">
    <location>
        <begin position="51"/>
        <end position="116"/>
    </location>
</feature>
<keyword evidence="2 7" id="KW-0813">Transport</keyword>
<dbReference type="SUPFAM" id="SSF56935">
    <property type="entry name" value="Porins"/>
    <property type="match status" value="1"/>
</dbReference>
<dbReference type="Gene3D" id="2.40.170.20">
    <property type="entry name" value="TonB-dependent receptor, beta-barrel domain"/>
    <property type="match status" value="1"/>
</dbReference>
<evidence type="ECO:0000256" key="7">
    <source>
        <dbReference type="PROSITE-ProRule" id="PRU01360"/>
    </source>
</evidence>
<evidence type="ECO:0000256" key="4">
    <source>
        <dbReference type="ARBA" id="ARBA00022692"/>
    </source>
</evidence>
<gene>
    <name evidence="10" type="ORF">GM418_31030</name>
</gene>
<dbReference type="KEGG" id="mcos:GM418_31030"/>
<dbReference type="SUPFAM" id="SSF49464">
    <property type="entry name" value="Carboxypeptidase regulatory domain-like"/>
    <property type="match status" value="1"/>
</dbReference>
<keyword evidence="6 7" id="KW-0998">Cell outer membrane</keyword>
<keyword evidence="11" id="KW-1185">Reference proteome</keyword>
<dbReference type="AlphaFoldDB" id="A0A6I6K611"/>
<dbReference type="Gene3D" id="3.55.50.30">
    <property type="match status" value="1"/>
</dbReference>